<name>A0A2N0HJN5_9SPHN</name>
<organism evidence="3 4">
    <name type="scientific">Novosphingobium kunmingense</name>
    <dbReference type="NCBI Taxonomy" id="1211806"/>
    <lineage>
        <taxon>Bacteria</taxon>
        <taxon>Pseudomonadati</taxon>
        <taxon>Pseudomonadota</taxon>
        <taxon>Alphaproteobacteria</taxon>
        <taxon>Sphingomonadales</taxon>
        <taxon>Sphingomonadaceae</taxon>
        <taxon>Novosphingobium</taxon>
    </lineage>
</organism>
<feature type="compositionally biased region" description="Low complexity" evidence="1">
    <location>
        <begin position="149"/>
        <end position="158"/>
    </location>
</feature>
<dbReference type="Proteomes" id="UP000232587">
    <property type="component" value="Unassembled WGS sequence"/>
</dbReference>
<feature type="compositionally biased region" description="Low complexity" evidence="1">
    <location>
        <begin position="92"/>
        <end position="124"/>
    </location>
</feature>
<keyword evidence="3" id="KW-0131">Cell cycle</keyword>
<accession>A0A2N0HJN5</accession>
<protein>
    <submittedName>
        <fullName evidence="3">Cell division and transport-associated protein TolA</fullName>
    </submittedName>
</protein>
<evidence type="ECO:0000313" key="4">
    <source>
        <dbReference type="Proteomes" id="UP000232587"/>
    </source>
</evidence>
<feature type="compositionally biased region" description="Pro residues" evidence="1">
    <location>
        <begin position="60"/>
        <end position="91"/>
    </location>
</feature>
<gene>
    <name evidence="3" type="ORF">B0I00_1313</name>
</gene>
<dbReference type="OrthoDB" id="7161229at2"/>
<dbReference type="AlphaFoldDB" id="A0A2N0HJN5"/>
<dbReference type="Gene3D" id="3.30.1150.10">
    <property type="match status" value="1"/>
</dbReference>
<keyword evidence="2" id="KW-0472">Membrane</keyword>
<comment type="caution">
    <text evidence="3">The sequence shown here is derived from an EMBL/GenBank/DDBJ whole genome shotgun (WGS) entry which is preliminary data.</text>
</comment>
<keyword evidence="2" id="KW-1133">Transmembrane helix</keyword>
<dbReference type="RefSeq" id="WP_100866602.1">
    <property type="nucleotide sequence ID" value="NZ_PHUF01000003.1"/>
</dbReference>
<evidence type="ECO:0000256" key="1">
    <source>
        <dbReference type="SAM" id="MobiDB-lite"/>
    </source>
</evidence>
<evidence type="ECO:0000256" key="2">
    <source>
        <dbReference type="SAM" id="Phobius"/>
    </source>
</evidence>
<feature type="region of interest" description="Disordered" evidence="1">
    <location>
        <begin position="50"/>
        <end position="158"/>
    </location>
</feature>
<keyword evidence="2" id="KW-0812">Transmembrane</keyword>
<proteinExistence type="predicted"/>
<keyword evidence="3" id="KW-0132">Cell division</keyword>
<evidence type="ECO:0000313" key="3">
    <source>
        <dbReference type="EMBL" id="PKB19085.1"/>
    </source>
</evidence>
<dbReference type="GO" id="GO:0051301">
    <property type="term" value="P:cell division"/>
    <property type="evidence" value="ECO:0007669"/>
    <property type="project" value="UniProtKB-KW"/>
</dbReference>
<feature type="transmembrane region" description="Helical" evidence="2">
    <location>
        <begin position="12"/>
        <end position="30"/>
    </location>
</feature>
<sequence length="263" mass="27081">MAAIALAREERIGLGLALAAHAGLFAWLAVNPPATAPAPAPERMTVTLSDDVGLTSTAPQPAPAPAPDEAPMPGDQLPPPMPLAVPQPAPAPVQRAVPAPARPAPIKAAPAKALPPTKSAPAPARQAGGSRIGDDFLKGVSGAQGQNRAPATPAAAAGPQVRSALSAAILRQIKPKWQGRVPQGVDTEKLVSVIAIELNPDGTLNGTPRLLSQDGINDANRAQARRHAEEAIRAVQLAAPFSLPSELYEAWKKPPALRMRKSI</sequence>
<keyword evidence="4" id="KW-1185">Reference proteome</keyword>
<dbReference type="EMBL" id="PHUF01000003">
    <property type="protein sequence ID" value="PKB19085.1"/>
    <property type="molecule type" value="Genomic_DNA"/>
</dbReference>
<reference evidence="3 4" key="1">
    <citation type="submission" date="2017-11" db="EMBL/GenBank/DDBJ databases">
        <title>Genomic Encyclopedia of Type Strains, Phase III (KMG-III): the genomes of soil and plant-associated and newly described type strains.</title>
        <authorList>
            <person name="Whitman W."/>
        </authorList>
    </citation>
    <scope>NUCLEOTIDE SEQUENCE [LARGE SCALE GENOMIC DNA]</scope>
    <source>
        <strain evidence="3 4">CGMCC 1.12274</strain>
    </source>
</reference>